<dbReference type="PANTHER" id="PTHR11579:SF0">
    <property type="entry name" value="PROTEIN-L-ISOASPARTATE(D-ASPARTATE) O-METHYLTRANSFERASE"/>
    <property type="match status" value="1"/>
</dbReference>
<keyword evidence="5" id="KW-0963">Cytoplasm</keyword>
<proteinExistence type="inferred from homology"/>
<evidence type="ECO:0000256" key="11">
    <source>
        <dbReference type="ARBA" id="ARBA00031350"/>
    </source>
</evidence>
<evidence type="ECO:0000256" key="7">
    <source>
        <dbReference type="ARBA" id="ARBA00022679"/>
    </source>
</evidence>
<name>A0ABS3XJG9_9ACTN</name>
<dbReference type="EMBL" id="JADKMA010000199">
    <property type="protein sequence ID" value="MBO8195555.1"/>
    <property type="molecule type" value="Genomic_DNA"/>
</dbReference>
<evidence type="ECO:0000256" key="10">
    <source>
        <dbReference type="ARBA" id="ARBA00031323"/>
    </source>
</evidence>
<dbReference type="GO" id="GO:0032259">
    <property type="term" value="P:methylation"/>
    <property type="evidence" value="ECO:0007669"/>
    <property type="project" value="UniProtKB-KW"/>
</dbReference>
<accession>A0ABS3XJG9</accession>
<dbReference type="InterPro" id="IPR029063">
    <property type="entry name" value="SAM-dependent_MTases_sf"/>
</dbReference>
<keyword evidence="7" id="KW-0808">Transferase</keyword>
<evidence type="ECO:0000313" key="13">
    <source>
        <dbReference type="Proteomes" id="UP001519064"/>
    </source>
</evidence>
<evidence type="ECO:0000256" key="2">
    <source>
        <dbReference type="ARBA" id="ARBA00005369"/>
    </source>
</evidence>
<evidence type="ECO:0000313" key="12">
    <source>
        <dbReference type="EMBL" id="MBO8195555.1"/>
    </source>
</evidence>
<dbReference type="Pfam" id="PF01135">
    <property type="entry name" value="PCMT"/>
    <property type="match status" value="1"/>
</dbReference>
<dbReference type="EC" id="2.1.1.77" evidence="3"/>
<gene>
    <name evidence="12" type="ORF">ITI46_28475</name>
</gene>
<protein>
    <recommendedName>
        <fullName evidence="4">Protein-L-isoaspartate O-methyltransferase</fullName>
        <ecNumber evidence="3">2.1.1.77</ecNumber>
    </recommendedName>
    <alternativeName>
        <fullName evidence="11">L-isoaspartyl protein carboxyl methyltransferase</fullName>
    </alternativeName>
    <alternativeName>
        <fullName evidence="9">Protein L-isoaspartyl methyltransferase</fullName>
    </alternativeName>
    <alternativeName>
        <fullName evidence="10">Protein-beta-aspartate methyltransferase</fullName>
    </alternativeName>
</protein>
<keyword evidence="6 12" id="KW-0489">Methyltransferase</keyword>
<dbReference type="InterPro" id="IPR000682">
    <property type="entry name" value="PCMT"/>
</dbReference>
<keyword evidence="13" id="KW-1185">Reference proteome</keyword>
<dbReference type="PANTHER" id="PTHR11579">
    <property type="entry name" value="PROTEIN-L-ISOASPARTATE O-METHYLTRANSFERASE"/>
    <property type="match status" value="1"/>
</dbReference>
<dbReference type="CDD" id="cd02440">
    <property type="entry name" value="AdoMet_MTases"/>
    <property type="match status" value="1"/>
</dbReference>
<keyword evidence="8" id="KW-0949">S-adenosyl-L-methionine</keyword>
<sequence>MANGNAAAAHPADLVREIVAHGGLRDPAWRAAFSQVPRELFVPYFYVPVPGGRMDRLWRDDPDPGRRARWREGVYSDQPLATRVRDGRLLSSSSQPSLMATMLEHLQVADGMRVLEIGTGPGYNAALLSHRLGDRQVTTVDLDPDITDAARSHLADAGHRPRVVTGDGAQGCRADAPYDRIIATCSVARIPEAWPAQCLPGGLILTPLATGLLALRVAADGSAKGTFHSTPAYFVPLRGGAAADWDSGCEGLPSGVPPHALNDDRFRFLLALTGAHLDPAEAYALWDRMGHPERERYGVTVLEGRQWAWLDDPEGPHTWPLGAPDSE</sequence>
<comment type="similarity">
    <text evidence="2">Belongs to the methyltransferase superfamily. L-isoaspartyl/D-aspartyl protein methyltransferase family.</text>
</comment>
<evidence type="ECO:0000256" key="9">
    <source>
        <dbReference type="ARBA" id="ARBA00030757"/>
    </source>
</evidence>
<dbReference type="SUPFAM" id="SSF53335">
    <property type="entry name" value="S-adenosyl-L-methionine-dependent methyltransferases"/>
    <property type="match status" value="1"/>
</dbReference>
<evidence type="ECO:0000256" key="4">
    <source>
        <dbReference type="ARBA" id="ARBA00013346"/>
    </source>
</evidence>
<evidence type="ECO:0000256" key="6">
    <source>
        <dbReference type="ARBA" id="ARBA00022603"/>
    </source>
</evidence>
<comment type="caution">
    <text evidence="12">The sequence shown here is derived from an EMBL/GenBank/DDBJ whole genome shotgun (WGS) entry which is preliminary data.</text>
</comment>
<reference evidence="12 13" key="1">
    <citation type="submission" date="2020-11" db="EMBL/GenBank/DDBJ databases">
        <title>Streptomyces spirodelae sp. nov., isolated from duckweed.</title>
        <authorList>
            <person name="Saimee Y."/>
            <person name="Duangmal K."/>
        </authorList>
    </citation>
    <scope>NUCLEOTIDE SEQUENCE [LARGE SCALE GENOMIC DNA]</scope>
    <source>
        <strain evidence="12 13">S16-07</strain>
    </source>
</reference>
<evidence type="ECO:0000256" key="1">
    <source>
        <dbReference type="ARBA" id="ARBA00004496"/>
    </source>
</evidence>
<comment type="subcellular location">
    <subcellularLocation>
        <location evidence="1">Cytoplasm</location>
    </subcellularLocation>
</comment>
<dbReference type="RefSeq" id="WP_209242784.1">
    <property type="nucleotide sequence ID" value="NZ_JADKMA010000199.1"/>
</dbReference>
<dbReference type="GO" id="GO:0008168">
    <property type="term" value="F:methyltransferase activity"/>
    <property type="evidence" value="ECO:0007669"/>
    <property type="project" value="UniProtKB-KW"/>
</dbReference>
<dbReference type="Gene3D" id="3.40.50.150">
    <property type="entry name" value="Vaccinia Virus protein VP39"/>
    <property type="match status" value="1"/>
</dbReference>
<dbReference type="Proteomes" id="UP001519064">
    <property type="component" value="Unassembled WGS sequence"/>
</dbReference>
<organism evidence="12 13">
    <name type="scientific">Streptomyces oryzae</name>
    <dbReference type="NCBI Taxonomy" id="1434886"/>
    <lineage>
        <taxon>Bacteria</taxon>
        <taxon>Bacillati</taxon>
        <taxon>Actinomycetota</taxon>
        <taxon>Actinomycetes</taxon>
        <taxon>Kitasatosporales</taxon>
        <taxon>Streptomycetaceae</taxon>
        <taxon>Streptomyces</taxon>
    </lineage>
</organism>
<evidence type="ECO:0000256" key="8">
    <source>
        <dbReference type="ARBA" id="ARBA00022691"/>
    </source>
</evidence>
<evidence type="ECO:0000256" key="3">
    <source>
        <dbReference type="ARBA" id="ARBA00011890"/>
    </source>
</evidence>
<evidence type="ECO:0000256" key="5">
    <source>
        <dbReference type="ARBA" id="ARBA00022490"/>
    </source>
</evidence>